<dbReference type="EMBL" id="JTDY01001356">
    <property type="protein sequence ID" value="KOB74092.1"/>
    <property type="molecule type" value="Genomic_DNA"/>
</dbReference>
<gene>
    <name evidence="3" type="ORF">OBRU01_09598</name>
</gene>
<organism evidence="3 4">
    <name type="scientific">Operophtera brumata</name>
    <name type="common">Winter moth</name>
    <name type="synonym">Phalaena brumata</name>
    <dbReference type="NCBI Taxonomy" id="104452"/>
    <lineage>
        <taxon>Eukaryota</taxon>
        <taxon>Metazoa</taxon>
        <taxon>Ecdysozoa</taxon>
        <taxon>Arthropoda</taxon>
        <taxon>Hexapoda</taxon>
        <taxon>Insecta</taxon>
        <taxon>Pterygota</taxon>
        <taxon>Neoptera</taxon>
        <taxon>Endopterygota</taxon>
        <taxon>Lepidoptera</taxon>
        <taxon>Glossata</taxon>
        <taxon>Ditrysia</taxon>
        <taxon>Geometroidea</taxon>
        <taxon>Geometridae</taxon>
        <taxon>Larentiinae</taxon>
        <taxon>Operophtera</taxon>
    </lineage>
</organism>
<reference evidence="3 4" key="1">
    <citation type="journal article" date="2015" name="Genome Biol. Evol.">
        <title>The genome of winter moth (Operophtera brumata) provides a genomic perspective on sexual dimorphism and phenology.</title>
        <authorList>
            <person name="Derks M.F."/>
            <person name="Smit S."/>
            <person name="Salis L."/>
            <person name="Schijlen E."/>
            <person name="Bossers A."/>
            <person name="Mateman C."/>
            <person name="Pijl A.S."/>
            <person name="de Ridder D."/>
            <person name="Groenen M.A."/>
            <person name="Visser M.E."/>
            <person name="Megens H.J."/>
        </authorList>
    </citation>
    <scope>NUCLEOTIDE SEQUENCE [LARGE SCALE GENOMIC DNA]</scope>
    <source>
        <strain evidence="3">WM2013NL</strain>
        <tissue evidence="3">Head and thorax</tissue>
    </source>
</reference>
<evidence type="ECO:0000313" key="3">
    <source>
        <dbReference type="EMBL" id="KOB74092.1"/>
    </source>
</evidence>
<dbReference type="AlphaFoldDB" id="A0A0L7LF49"/>
<dbReference type="Proteomes" id="UP000037510">
    <property type="component" value="Unassembled WGS sequence"/>
</dbReference>
<name>A0A0L7LF49_OPEBR</name>
<comment type="caution">
    <text evidence="3">The sequence shown here is derived from an EMBL/GenBank/DDBJ whole genome shotgun (WGS) entry which is preliminary data.</text>
</comment>
<evidence type="ECO:0000256" key="1">
    <source>
        <dbReference type="SAM" id="Coils"/>
    </source>
</evidence>
<evidence type="ECO:0000313" key="4">
    <source>
        <dbReference type="Proteomes" id="UP000037510"/>
    </source>
</evidence>
<sequence length="137" mass="15734">MAILDTLQLTNQVEKLAQVTRDLKRKHKQLQNQKCASCGATSPDGADDEDQSSKPTFSVRELRAILHERNELKLKLNKAEEQLQVLQVQPHQEPDRAQGAVRELRAILTERNELKRMLNKAEEQLQALVQPHQEPDR</sequence>
<feature type="region of interest" description="Disordered" evidence="2">
    <location>
        <begin position="28"/>
        <end position="56"/>
    </location>
</feature>
<feature type="coiled-coil region" evidence="1">
    <location>
        <begin position="62"/>
        <end position="131"/>
    </location>
</feature>
<proteinExistence type="predicted"/>
<dbReference type="SUPFAM" id="SSF161256">
    <property type="entry name" value="RILP dimerisation region"/>
    <property type="match status" value="2"/>
</dbReference>
<keyword evidence="4" id="KW-1185">Reference proteome</keyword>
<evidence type="ECO:0000256" key="2">
    <source>
        <dbReference type="SAM" id="MobiDB-lite"/>
    </source>
</evidence>
<protein>
    <submittedName>
        <fullName evidence="3">RILP-like protein-like protein</fullName>
    </submittedName>
</protein>
<accession>A0A0L7LF49</accession>
<keyword evidence="1" id="KW-0175">Coiled coil</keyword>